<accession>A0A3B3RLB8</accession>
<evidence type="ECO:0000313" key="15">
    <source>
        <dbReference type="Ensembl" id="ENSPKIP00000018630.1"/>
    </source>
</evidence>
<evidence type="ECO:0000259" key="14">
    <source>
        <dbReference type="PROSITE" id="PS50157"/>
    </source>
</evidence>
<feature type="compositionally biased region" description="Polar residues" evidence="13">
    <location>
        <begin position="344"/>
        <end position="355"/>
    </location>
</feature>
<dbReference type="PROSITE" id="PS00028">
    <property type="entry name" value="ZINC_FINGER_C2H2_1"/>
    <property type="match status" value="4"/>
</dbReference>
<comment type="subcellular location">
    <subcellularLocation>
        <location evidence="1">Nucleus</location>
    </subcellularLocation>
</comment>
<reference evidence="15" key="1">
    <citation type="submission" date="2025-08" db="UniProtKB">
        <authorList>
            <consortium name="Ensembl"/>
        </authorList>
    </citation>
    <scope>IDENTIFICATION</scope>
</reference>
<dbReference type="GO" id="GO:0005634">
    <property type="term" value="C:nucleus"/>
    <property type="evidence" value="ECO:0007669"/>
    <property type="project" value="UniProtKB-SubCell"/>
</dbReference>
<keyword evidence="10" id="KW-0539">Nucleus</keyword>
<dbReference type="KEGG" id="pki:111860930"/>
<dbReference type="SUPFAM" id="SSF57667">
    <property type="entry name" value="beta-beta-alpha zinc fingers"/>
    <property type="match status" value="2"/>
</dbReference>
<dbReference type="PANTHER" id="PTHR24388">
    <property type="entry name" value="ZINC FINGER PROTEIN"/>
    <property type="match status" value="1"/>
</dbReference>
<dbReference type="GO" id="GO:0000978">
    <property type="term" value="F:RNA polymerase II cis-regulatory region sequence-specific DNA binding"/>
    <property type="evidence" value="ECO:0007669"/>
    <property type="project" value="TreeGrafter"/>
</dbReference>
<dbReference type="Pfam" id="PF13894">
    <property type="entry name" value="zf-C2H2_4"/>
    <property type="match status" value="1"/>
</dbReference>
<comment type="similarity">
    <text evidence="2">Belongs to the krueppel C2H2-type zinc-finger protein family.</text>
</comment>
<dbReference type="GO" id="GO:0000981">
    <property type="term" value="F:DNA-binding transcription factor activity, RNA polymerase II-specific"/>
    <property type="evidence" value="ECO:0007669"/>
    <property type="project" value="TreeGrafter"/>
</dbReference>
<dbReference type="OrthoDB" id="3437960at2759"/>
<evidence type="ECO:0000256" key="2">
    <source>
        <dbReference type="ARBA" id="ARBA00006991"/>
    </source>
</evidence>
<dbReference type="GeneTree" id="ENSGT01150000286934"/>
<feature type="compositionally biased region" description="Polar residues" evidence="13">
    <location>
        <begin position="155"/>
        <end position="166"/>
    </location>
</feature>
<evidence type="ECO:0000256" key="5">
    <source>
        <dbReference type="ARBA" id="ARBA00022771"/>
    </source>
</evidence>
<feature type="region of interest" description="Disordered" evidence="13">
    <location>
        <begin position="87"/>
        <end position="115"/>
    </location>
</feature>
<evidence type="ECO:0000256" key="9">
    <source>
        <dbReference type="ARBA" id="ARBA00023163"/>
    </source>
</evidence>
<feature type="domain" description="C2H2-type" evidence="14">
    <location>
        <begin position="413"/>
        <end position="440"/>
    </location>
</feature>
<evidence type="ECO:0000256" key="10">
    <source>
        <dbReference type="ARBA" id="ARBA00023242"/>
    </source>
</evidence>
<dbReference type="PANTHER" id="PTHR24388:SF54">
    <property type="entry name" value="PROTEIN ESCARGOT"/>
    <property type="match status" value="1"/>
</dbReference>
<dbReference type="FunFam" id="3.30.160.60:FF:001437">
    <property type="entry name" value="Zinc finger protein 594"/>
    <property type="match status" value="1"/>
</dbReference>
<keyword evidence="8" id="KW-0238">DNA-binding</keyword>
<reference evidence="15" key="2">
    <citation type="submission" date="2025-09" db="UniProtKB">
        <authorList>
            <consortium name="Ensembl"/>
        </authorList>
    </citation>
    <scope>IDENTIFICATION</scope>
</reference>
<feature type="region of interest" description="Disordered" evidence="13">
    <location>
        <begin position="377"/>
        <end position="412"/>
    </location>
</feature>
<keyword evidence="5 11" id="KW-0863">Zinc-finger</keyword>
<proteinExistence type="inferred from homology"/>
<protein>
    <submittedName>
        <fullName evidence="15">Si:ch211-284e13.5</fullName>
    </submittedName>
</protein>
<feature type="domain" description="C2H2-type" evidence="14">
    <location>
        <begin position="469"/>
        <end position="496"/>
    </location>
</feature>
<dbReference type="Pfam" id="PF13912">
    <property type="entry name" value="zf-C2H2_6"/>
    <property type="match status" value="1"/>
</dbReference>
<sequence>MSVTGDRQTGAALVADLSLSFQDELTATIQNAFGVALEIAVLEVTKLVGQALRDVRDQMHETLRENESLKQRLQSAEVELGAVRKANAVGRAPPPGPQDEPQPGKQPAAPVSAPVDPSDILLEEKFDFLSVEADPDRDRSFCEIREDGQVCSHDLTPNTGGQTASRCQPGGAAVSKSSQTRMYSDTQVETVRFDQPCPETVPGVSNTGAFLKAASPPDSSLPNPKLEQPIKVKEESPEGGCAPPELGCVSVPAAFAGVEDDFCPDSLSLAQSRLLEDWRPEPLHLQNCDTDTLAACTSHSLSDSPVFGTDLSDLDLHAPSSSGLPAFSKAYQHPGPVPRPHYSSRVSGPDVTQPSVTPPAGGTHSCRVCGESFHLQEELRRHRSQHHSQNQVHGSKSSRHPRRQAFPPGRSPYHCSLCGRDFNRMEHLKIHQRIHTGERPYACTVCNARFRHSWALTRHFRIHTGEKPYACSLCGKTFRNCGGLRFHQRSHSLEGNG</sequence>
<keyword evidence="3" id="KW-0479">Metal-binding</keyword>
<evidence type="ECO:0000256" key="13">
    <source>
        <dbReference type="SAM" id="MobiDB-lite"/>
    </source>
</evidence>
<evidence type="ECO:0000256" key="11">
    <source>
        <dbReference type="PROSITE-ProRule" id="PRU00042"/>
    </source>
</evidence>
<evidence type="ECO:0000313" key="16">
    <source>
        <dbReference type="Proteomes" id="UP000261540"/>
    </source>
</evidence>
<dbReference type="Ensembl" id="ENSPKIT00000035461.1">
    <property type="protein sequence ID" value="ENSPKIP00000018630.1"/>
    <property type="gene ID" value="ENSPKIG00000004136.1"/>
</dbReference>
<keyword evidence="16" id="KW-1185">Reference proteome</keyword>
<keyword evidence="4" id="KW-0677">Repeat</keyword>
<feature type="region of interest" description="Disordered" evidence="13">
    <location>
        <begin position="153"/>
        <end position="180"/>
    </location>
</feature>
<organism evidence="15 16">
    <name type="scientific">Paramormyrops kingsleyae</name>
    <dbReference type="NCBI Taxonomy" id="1676925"/>
    <lineage>
        <taxon>Eukaryota</taxon>
        <taxon>Metazoa</taxon>
        <taxon>Chordata</taxon>
        <taxon>Craniata</taxon>
        <taxon>Vertebrata</taxon>
        <taxon>Euteleostomi</taxon>
        <taxon>Actinopterygii</taxon>
        <taxon>Neopterygii</taxon>
        <taxon>Teleostei</taxon>
        <taxon>Osteoglossocephala</taxon>
        <taxon>Osteoglossomorpha</taxon>
        <taxon>Osteoglossiformes</taxon>
        <taxon>Mormyridae</taxon>
        <taxon>Paramormyrops</taxon>
    </lineage>
</organism>
<dbReference type="FunFam" id="3.30.160.60:FF:001485">
    <property type="entry name" value="Krueppel-related zinc finger protein"/>
    <property type="match status" value="1"/>
</dbReference>
<dbReference type="Proteomes" id="UP000261540">
    <property type="component" value="Unplaced"/>
</dbReference>
<dbReference type="InterPro" id="IPR013087">
    <property type="entry name" value="Znf_C2H2_type"/>
</dbReference>
<dbReference type="PROSITE" id="PS50157">
    <property type="entry name" value="ZINC_FINGER_C2H2_2"/>
    <property type="match status" value="4"/>
</dbReference>
<dbReference type="FunFam" id="3.30.160.60:FF:001498">
    <property type="entry name" value="Zinc finger protein 404"/>
    <property type="match status" value="1"/>
</dbReference>
<dbReference type="Gene3D" id="3.30.160.60">
    <property type="entry name" value="Classic Zinc Finger"/>
    <property type="match status" value="3"/>
</dbReference>
<evidence type="ECO:0000256" key="4">
    <source>
        <dbReference type="ARBA" id="ARBA00022737"/>
    </source>
</evidence>
<evidence type="ECO:0000256" key="8">
    <source>
        <dbReference type="ARBA" id="ARBA00023125"/>
    </source>
</evidence>
<feature type="domain" description="C2H2-type" evidence="14">
    <location>
        <begin position="364"/>
        <end position="391"/>
    </location>
</feature>
<keyword evidence="6" id="KW-0862">Zinc</keyword>
<feature type="coiled-coil region" evidence="12">
    <location>
        <begin position="52"/>
        <end position="86"/>
    </location>
</feature>
<feature type="compositionally biased region" description="Low complexity" evidence="13">
    <location>
        <begin position="101"/>
        <end position="115"/>
    </location>
</feature>
<dbReference type="AlphaFoldDB" id="A0A3B3RLB8"/>
<dbReference type="InterPro" id="IPR036236">
    <property type="entry name" value="Znf_C2H2_sf"/>
</dbReference>
<dbReference type="InterPro" id="IPR050527">
    <property type="entry name" value="Snail/Krueppel_Znf"/>
</dbReference>
<evidence type="ECO:0000256" key="6">
    <source>
        <dbReference type="ARBA" id="ARBA00022833"/>
    </source>
</evidence>
<keyword evidence="12" id="KW-0175">Coiled coil</keyword>
<evidence type="ECO:0000256" key="12">
    <source>
        <dbReference type="SAM" id="Coils"/>
    </source>
</evidence>
<feature type="region of interest" description="Disordered" evidence="13">
    <location>
        <begin position="325"/>
        <end position="363"/>
    </location>
</feature>
<dbReference type="Pfam" id="PF00096">
    <property type="entry name" value="zf-C2H2"/>
    <property type="match status" value="2"/>
</dbReference>
<evidence type="ECO:0000256" key="1">
    <source>
        <dbReference type="ARBA" id="ARBA00004123"/>
    </source>
</evidence>
<keyword evidence="9" id="KW-0804">Transcription</keyword>
<name>A0A3B3RLB8_9TELE</name>
<feature type="domain" description="C2H2-type" evidence="14">
    <location>
        <begin position="441"/>
        <end position="468"/>
    </location>
</feature>
<dbReference type="SMART" id="SM00355">
    <property type="entry name" value="ZnF_C2H2"/>
    <property type="match status" value="4"/>
</dbReference>
<dbReference type="GO" id="GO:0008270">
    <property type="term" value="F:zinc ion binding"/>
    <property type="evidence" value="ECO:0007669"/>
    <property type="project" value="UniProtKB-KW"/>
</dbReference>
<keyword evidence="7" id="KW-0805">Transcription regulation</keyword>
<evidence type="ECO:0000256" key="7">
    <source>
        <dbReference type="ARBA" id="ARBA00023015"/>
    </source>
</evidence>
<evidence type="ECO:0000256" key="3">
    <source>
        <dbReference type="ARBA" id="ARBA00022723"/>
    </source>
</evidence>